<organism evidence="2 3">
    <name type="scientific">Lactuca saligna</name>
    <name type="common">Willowleaf lettuce</name>
    <dbReference type="NCBI Taxonomy" id="75948"/>
    <lineage>
        <taxon>Eukaryota</taxon>
        <taxon>Viridiplantae</taxon>
        <taxon>Streptophyta</taxon>
        <taxon>Embryophyta</taxon>
        <taxon>Tracheophyta</taxon>
        <taxon>Spermatophyta</taxon>
        <taxon>Magnoliopsida</taxon>
        <taxon>eudicotyledons</taxon>
        <taxon>Gunneridae</taxon>
        <taxon>Pentapetalae</taxon>
        <taxon>asterids</taxon>
        <taxon>campanulids</taxon>
        <taxon>Asterales</taxon>
        <taxon>Asteraceae</taxon>
        <taxon>Cichorioideae</taxon>
        <taxon>Cichorieae</taxon>
        <taxon>Lactucinae</taxon>
        <taxon>Lactuca</taxon>
    </lineage>
</organism>
<dbReference type="Gene3D" id="3.30.499.10">
    <property type="entry name" value="Aconitase, domain 3"/>
    <property type="match status" value="1"/>
</dbReference>
<evidence type="ECO:0000256" key="1">
    <source>
        <dbReference type="ARBA" id="ARBA00023004"/>
    </source>
</evidence>
<reference evidence="2" key="1">
    <citation type="submission" date="2023-04" db="EMBL/GenBank/DDBJ databases">
        <authorList>
            <person name="Vijverberg K."/>
            <person name="Xiong W."/>
            <person name="Schranz E."/>
        </authorList>
    </citation>
    <scope>NUCLEOTIDE SEQUENCE</scope>
</reference>
<sequence length="365" mass="40578">MIVGPNINESEELLYYSEISGTSSNLSHGLWLFLAIQTSEIYKDICSDPIQDWNIVVKSPLSITNNLPLTAEFSVLETQRSGHFKACSRGVFTPGETVKVLNPDIRNPLVVHIVLEQNYEMERPLAPRALRVYSPYWLTIARCLPVTFRLVDMSAKKAKRNPFKSKKTNEVILEEITEEEFHEGYTIASALNFKLLGLSASISDNGNDHFWDVTDLSPLADMDGSLGVSSYDADKNCMRLFVSSKATPNQTVPTKVLGFHIVGYGCTTCIDNSSDLEESVASAIFENAKELNWLGAITSAAALAVAQKAVGKVLPELNGKLTGMDFRILLSHMLKISNGYVYDVERLDEEIEATVMHEDYKQKKV</sequence>
<evidence type="ECO:0000313" key="2">
    <source>
        <dbReference type="EMBL" id="CAI9271230.1"/>
    </source>
</evidence>
<dbReference type="PANTHER" id="PTHR16166:SF137">
    <property type="entry name" value="PLECKSTRIN HOMOLOGY (PH) DOMAIN-CONTAINING PROTEIN"/>
    <property type="match status" value="1"/>
</dbReference>
<dbReference type="EMBL" id="OX465078">
    <property type="protein sequence ID" value="CAI9271230.1"/>
    <property type="molecule type" value="Genomic_DNA"/>
</dbReference>
<dbReference type="InterPro" id="IPR026847">
    <property type="entry name" value="VPS13"/>
</dbReference>
<proteinExistence type="predicted"/>
<dbReference type="InterPro" id="IPR036008">
    <property type="entry name" value="Aconitase_4Fe-4S_dom"/>
</dbReference>
<accession>A0AA35YAG7</accession>
<evidence type="ECO:0000313" key="3">
    <source>
        <dbReference type="Proteomes" id="UP001177003"/>
    </source>
</evidence>
<dbReference type="InterPro" id="IPR015931">
    <property type="entry name" value="Acnase/IPM_dHydase_lsu_aba_1/3"/>
</dbReference>
<dbReference type="GO" id="GO:0006623">
    <property type="term" value="P:protein targeting to vacuole"/>
    <property type="evidence" value="ECO:0007669"/>
    <property type="project" value="TreeGrafter"/>
</dbReference>
<dbReference type="GO" id="GO:0045053">
    <property type="term" value="P:protein retention in Golgi apparatus"/>
    <property type="evidence" value="ECO:0007669"/>
    <property type="project" value="TreeGrafter"/>
</dbReference>
<dbReference type="SUPFAM" id="SSF53732">
    <property type="entry name" value="Aconitase iron-sulfur domain"/>
    <property type="match status" value="1"/>
</dbReference>
<keyword evidence="3" id="KW-1185">Reference proteome</keyword>
<dbReference type="PANTHER" id="PTHR16166">
    <property type="entry name" value="VACUOLAR PROTEIN SORTING-ASSOCIATED PROTEIN VPS13"/>
    <property type="match status" value="1"/>
</dbReference>
<name>A0AA35YAG7_LACSI</name>
<dbReference type="Proteomes" id="UP001177003">
    <property type="component" value="Chromosome 2"/>
</dbReference>
<dbReference type="SUPFAM" id="SSF55347">
    <property type="entry name" value="Glyceraldehyde-3-phosphate dehydrogenase-like, C-terminal domain"/>
    <property type="match status" value="1"/>
</dbReference>
<keyword evidence="1" id="KW-0408">Iron</keyword>
<protein>
    <submittedName>
        <fullName evidence="2">Uncharacterized protein</fullName>
    </submittedName>
</protein>
<dbReference type="AlphaFoldDB" id="A0AA35YAG7"/>
<gene>
    <name evidence="2" type="ORF">LSALG_LOCUS11503</name>
</gene>